<evidence type="ECO:0000313" key="1">
    <source>
        <dbReference type="EMBL" id="EGR30857.1"/>
    </source>
</evidence>
<dbReference type="RefSeq" id="XP_004032444.1">
    <property type="nucleotide sequence ID" value="XM_004032396.1"/>
</dbReference>
<dbReference type="PROSITE" id="PS50007">
    <property type="entry name" value="PIPLC_X_DOMAIN"/>
    <property type="match status" value="1"/>
</dbReference>
<reference evidence="1 2" key="1">
    <citation type="submission" date="2011-07" db="EMBL/GenBank/DDBJ databases">
        <authorList>
            <person name="Coyne R."/>
            <person name="Brami D."/>
            <person name="Johnson J."/>
            <person name="Hostetler J."/>
            <person name="Hannick L."/>
            <person name="Clark T."/>
            <person name="Cassidy-Hanley D."/>
            <person name="Inman J."/>
        </authorList>
    </citation>
    <scope>NUCLEOTIDE SEQUENCE [LARGE SCALE GENOMIC DNA]</scope>
    <source>
        <strain evidence="1 2">G5</strain>
    </source>
</reference>
<dbReference type="InParanoid" id="G0QV99"/>
<protein>
    <submittedName>
        <fullName evidence="1">Uncharacterized protein</fullName>
    </submittedName>
</protein>
<gene>
    <name evidence="1" type="ORF">IMG5_122320</name>
</gene>
<organism evidence="1 2">
    <name type="scientific">Ichthyophthirius multifiliis</name>
    <name type="common">White spot disease agent</name>
    <name type="synonym">Ich</name>
    <dbReference type="NCBI Taxonomy" id="5932"/>
    <lineage>
        <taxon>Eukaryota</taxon>
        <taxon>Sar</taxon>
        <taxon>Alveolata</taxon>
        <taxon>Ciliophora</taxon>
        <taxon>Intramacronucleata</taxon>
        <taxon>Oligohymenophorea</taxon>
        <taxon>Hymenostomatida</taxon>
        <taxon>Ophryoglenina</taxon>
        <taxon>Ichthyophthirius</taxon>
    </lineage>
</organism>
<dbReference type="EMBL" id="GL983937">
    <property type="protein sequence ID" value="EGR30857.1"/>
    <property type="molecule type" value="Genomic_DNA"/>
</dbReference>
<proteinExistence type="predicted"/>
<accession>G0QV99</accession>
<dbReference type="GeneID" id="14906978"/>
<dbReference type="GO" id="GO:0008081">
    <property type="term" value="F:phosphoric diester hydrolase activity"/>
    <property type="evidence" value="ECO:0007669"/>
    <property type="project" value="InterPro"/>
</dbReference>
<name>G0QV99_ICHMU</name>
<dbReference type="SUPFAM" id="SSF51695">
    <property type="entry name" value="PLC-like phosphodiesterases"/>
    <property type="match status" value="1"/>
</dbReference>
<keyword evidence="2" id="KW-1185">Reference proteome</keyword>
<dbReference type="Proteomes" id="UP000008983">
    <property type="component" value="Unassembled WGS sequence"/>
</dbReference>
<evidence type="ECO:0000313" key="2">
    <source>
        <dbReference type="Proteomes" id="UP000008983"/>
    </source>
</evidence>
<sequence>MDVWDGEDYQPVVLYGYTLNSRVLLKDCFNQTLTRSILDYYRINFLAGSALCLKYMV</sequence>
<dbReference type="InterPro" id="IPR017946">
    <property type="entry name" value="PLC-like_Pdiesterase_TIM-brl"/>
</dbReference>
<dbReference type="GO" id="GO:0006629">
    <property type="term" value="P:lipid metabolic process"/>
    <property type="evidence" value="ECO:0007669"/>
    <property type="project" value="InterPro"/>
</dbReference>
<dbReference type="AlphaFoldDB" id="G0QV99"/>